<protein>
    <recommendedName>
        <fullName evidence="14">glucan 1,3-beta-glucosidase</fullName>
        <ecNumber evidence="14">3.2.1.58</ecNumber>
    </recommendedName>
    <alternativeName>
        <fullName evidence="15">Exo-1,3-beta-glucanase D</fullName>
    </alternativeName>
</protein>
<dbReference type="GO" id="GO:0009986">
    <property type="term" value="C:cell surface"/>
    <property type="evidence" value="ECO:0007669"/>
    <property type="project" value="TreeGrafter"/>
</dbReference>
<dbReference type="GO" id="GO:0071555">
    <property type="term" value="P:cell wall organization"/>
    <property type="evidence" value="ECO:0007669"/>
    <property type="project" value="UniProtKB-KW"/>
</dbReference>
<evidence type="ECO:0000256" key="5">
    <source>
        <dbReference type="ARBA" id="ARBA00022801"/>
    </source>
</evidence>
<evidence type="ECO:0000256" key="9">
    <source>
        <dbReference type="ARBA" id="ARBA00023180"/>
    </source>
</evidence>
<proteinExistence type="inferred from homology"/>
<feature type="transmembrane region" description="Helical" evidence="17">
    <location>
        <begin position="154"/>
        <end position="175"/>
    </location>
</feature>
<evidence type="ECO:0000256" key="15">
    <source>
        <dbReference type="ARBA" id="ARBA00041260"/>
    </source>
</evidence>
<organism evidence="19 20">
    <name type="scientific">Pterulicium gracile</name>
    <dbReference type="NCBI Taxonomy" id="1884261"/>
    <lineage>
        <taxon>Eukaryota</taxon>
        <taxon>Fungi</taxon>
        <taxon>Dikarya</taxon>
        <taxon>Basidiomycota</taxon>
        <taxon>Agaricomycotina</taxon>
        <taxon>Agaricomycetes</taxon>
        <taxon>Agaricomycetidae</taxon>
        <taxon>Agaricales</taxon>
        <taxon>Pleurotineae</taxon>
        <taxon>Pterulaceae</taxon>
        <taxon>Pterulicium</taxon>
    </lineage>
</organism>
<dbReference type="OrthoDB" id="62120at2759"/>
<dbReference type="EMBL" id="ML178814">
    <property type="protein sequence ID" value="TFL07691.1"/>
    <property type="molecule type" value="Genomic_DNA"/>
</dbReference>
<evidence type="ECO:0000256" key="7">
    <source>
        <dbReference type="ARBA" id="ARBA00022989"/>
    </source>
</evidence>
<evidence type="ECO:0000256" key="14">
    <source>
        <dbReference type="ARBA" id="ARBA00038929"/>
    </source>
</evidence>
<dbReference type="GO" id="GO:0004338">
    <property type="term" value="F:glucan exo-1,3-beta-glucosidase activity"/>
    <property type="evidence" value="ECO:0007669"/>
    <property type="project" value="UniProtKB-EC"/>
</dbReference>
<keyword evidence="3" id="KW-1003">Cell membrane</keyword>
<dbReference type="PANTHER" id="PTHR31297:SF34">
    <property type="entry name" value="GLUCAN 1,3-BETA-GLUCOSIDASE 2"/>
    <property type="match status" value="1"/>
</dbReference>
<dbReference type="FunFam" id="3.20.20.80:FF:000033">
    <property type="entry name" value="Glucan 1,3-beta-glucosidase A"/>
    <property type="match status" value="1"/>
</dbReference>
<evidence type="ECO:0000256" key="1">
    <source>
        <dbReference type="ARBA" id="ARBA00004401"/>
    </source>
</evidence>
<gene>
    <name evidence="19" type="ORF">BDV98DRAFT_652587</name>
</gene>
<keyword evidence="5 19" id="KW-0378">Hydrolase</keyword>
<comment type="similarity">
    <text evidence="2">Belongs to the glycosyl hydrolase 5 (cellulase A) family.</text>
</comment>
<dbReference type="GO" id="GO:0009251">
    <property type="term" value="P:glucan catabolic process"/>
    <property type="evidence" value="ECO:0007669"/>
    <property type="project" value="TreeGrafter"/>
</dbReference>
<keyword evidence="8 17" id="KW-0472">Membrane</keyword>
<evidence type="ECO:0000256" key="12">
    <source>
        <dbReference type="ARBA" id="ARBA00036824"/>
    </source>
</evidence>
<evidence type="ECO:0000259" key="18">
    <source>
        <dbReference type="Pfam" id="PF00150"/>
    </source>
</evidence>
<keyword evidence="9" id="KW-0325">Glycoprotein</keyword>
<dbReference type="EC" id="3.2.1.58" evidence="14"/>
<keyword evidence="7 17" id="KW-1133">Transmembrane helix</keyword>
<dbReference type="STRING" id="1884261.A0A5C3R3Y4"/>
<evidence type="ECO:0000256" key="3">
    <source>
        <dbReference type="ARBA" id="ARBA00022475"/>
    </source>
</evidence>
<evidence type="ECO:0000256" key="11">
    <source>
        <dbReference type="ARBA" id="ARBA00023316"/>
    </source>
</evidence>
<reference evidence="19 20" key="1">
    <citation type="journal article" date="2019" name="Nat. Ecol. Evol.">
        <title>Megaphylogeny resolves global patterns of mushroom evolution.</title>
        <authorList>
            <person name="Varga T."/>
            <person name="Krizsan K."/>
            <person name="Foldi C."/>
            <person name="Dima B."/>
            <person name="Sanchez-Garcia M."/>
            <person name="Sanchez-Ramirez S."/>
            <person name="Szollosi G.J."/>
            <person name="Szarkandi J.G."/>
            <person name="Papp V."/>
            <person name="Albert L."/>
            <person name="Andreopoulos W."/>
            <person name="Angelini C."/>
            <person name="Antonin V."/>
            <person name="Barry K.W."/>
            <person name="Bougher N.L."/>
            <person name="Buchanan P."/>
            <person name="Buyck B."/>
            <person name="Bense V."/>
            <person name="Catcheside P."/>
            <person name="Chovatia M."/>
            <person name="Cooper J."/>
            <person name="Damon W."/>
            <person name="Desjardin D."/>
            <person name="Finy P."/>
            <person name="Geml J."/>
            <person name="Haridas S."/>
            <person name="Hughes K."/>
            <person name="Justo A."/>
            <person name="Karasinski D."/>
            <person name="Kautmanova I."/>
            <person name="Kiss B."/>
            <person name="Kocsube S."/>
            <person name="Kotiranta H."/>
            <person name="LaButti K.M."/>
            <person name="Lechner B.E."/>
            <person name="Liimatainen K."/>
            <person name="Lipzen A."/>
            <person name="Lukacs Z."/>
            <person name="Mihaltcheva S."/>
            <person name="Morgado L.N."/>
            <person name="Niskanen T."/>
            <person name="Noordeloos M.E."/>
            <person name="Ohm R.A."/>
            <person name="Ortiz-Santana B."/>
            <person name="Ovrebo C."/>
            <person name="Racz N."/>
            <person name="Riley R."/>
            <person name="Savchenko A."/>
            <person name="Shiryaev A."/>
            <person name="Soop K."/>
            <person name="Spirin V."/>
            <person name="Szebenyi C."/>
            <person name="Tomsovsky M."/>
            <person name="Tulloss R.E."/>
            <person name="Uehling J."/>
            <person name="Grigoriev I.V."/>
            <person name="Vagvolgyi C."/>
            <person name="Papp T."/>
            <person name="Martin F.M."/>
            <person name="Miettinen O."/>
            <person name="Hibbett D.S."/>
            <person name="Nagy L.G."/>
        </authorList>
    </citation>
    <scope>NUCLEOTIDE SEQUENCE [LARGE SCALE GENOMIC DNA]</scope>
    <source>
        <strain evidence="19 20">CBS 309.79</strain>
    </source>
</reference>
<evidence type="ECO:0000313" key="19">
    <source>
        <dbReference type="EMBL" id="TFL07691.1"/>
    </source>
</evidence>
<dbReference type="GO" id="GO:0005576">
    <property type="term" value="C:extracellular region"/>
    <property type="evidence" value="ECO:0007669"/>
    <property type="project" value="TreeGrafter"/>
</dbReference>
<feature type="region of interest" description="Disordered" evidence="16">
    <location>
        <begin position="181"/>
        <end position="217"/>
    </location>
</feature>
<dbReference type="Pfam" id="PF00150">
    <property type="entry name" value="Cellulase"/>
    <property type="match status" value="1"/>
</dbReference>
<keyword evidence="11" id="KW-0961">Cell wall biogenesis/degradation</keyword>
<evidence type="ECO:0000313" key="20">
    <source>
        <dbReference type="Proteomes" id="UP000305067"/>
    </source>
</evidence>
<name>A0A5C3R3Y4_9AGAR</name>
<dbReference type="Gene3D" id="3.20.20.80">
    <property type="entry name" value="Glycosidases"/>
    <property type="match status" value="1"/>
</dbReference>
<dbReference type="Proteomes" id="UP000305067">
    <property type="component" value="Unassembled WGS sequence"/>
</dbReference>
<dbReference type="InterPro" id="IPR017853">
    <property type="entry name" value="GH"/>
</dbReference>
<feature type="compositionally biased region" description="Low complexity" evidence="16">
    <location>
        <begin position="60"/>
        <end position="71"/>
    </location>
</feature>
<keyword evidence="20" id="KW-1185">Reference proteome</keyword>
<comment type="function">
    <text evidence="13">Glucosidase involved in the degradation of cellulosic biomass. Active on lichenan.</text>
</comment>
<evidence type="ECO:0000256" key="10">
    <source>
        <dbReference type="ARBA" id="ARBA00023295"/>
    </source>
</evidence>
<comment type="subcellular location">
    <subcellularLocation>
        <location evidence="1">Cell membrane</location>
        <topology evidence="1">Single-pass type II membrane protein</topology>
    </subcellularLocation>
</comment>
<evidence type="ECO:0000256" key="2">
    <source>
        <dbReference type="ARBA" id="ARBA00005641"/>
    </source>
</evidence>
<evidence type="ECO:0000256" key="13">
    <source>
        <dbReference type="ARBA" id="ARBA00037126"/>
    </source>
</evidence>
<dbReference type="PANTHER" id="PTHR31297">
    <property type="entry name" value="GLUCAN ENDO-1,6-BETA-GLUCOSIDASE B"/>
    <property type="match status" value="1"/>
</dbReference>
<evidence type="ECO:0000256" key="4">
    <source>
        <dbReference type="ARBA" id="ARBA00022692"/>
    </source>
</evidence>
<keyword evidence="10" id="KW-0326">Glycosidase</keyword>
<keyword evidence="4 17" id="KW-0812">Transmembrane</keyword>
<keyword evidence="6" id="KW-0735">Signal-anchor</keyword>
<accession>A0A5C3R3Y4</accession>
<dbReference type="AlphaFoldDB" id="A0A5C3R3Y4"/>
<dbReference type="InterPro" id="IPR001547">
    <property type="entry name" value="Glyco_hydro_5"/>
</dbReference>
<feature type="domain" description="Glycoside hydrolase family 5" evidence="18">
    <location>
        <begin position="321"/>
        <end position="487"/>
    </location>
</feature>
<feature type="region of interest" description="Disordered" evidence="16">
    <location>
        <begin position="1"/>
        <end position="145"/>
    </location>
</feature>
<comment type="catalytic activity">
    <reaction evidence="12">
        <text>Successive hydrolysis of beta-D-glucose units from the non-reducing ends of (1-&gt;3)-beta-D-glucans, releasing alpha-glucose.</text>
        <dbReference type="EC" id="3.2.1.58"/>
    </reaction>
</comment>
<evidence type="ECO:0000256" key="16">
    <source>
        <dbReference type="SAM" id="MobiDB-lite"/>
    </source>
</evidence>
<evidence type="ECO:0000256" key="17">
    <source>
        <dbReference type="SAM" id="Phobius"/>
    </source>
</evidence>
<dbReference type="SUPFAM" id="SSF51445">
    <property type="entry name" value="(Trans)glycosidases"/>
    <property type="match status" value="1"/>
</dbReference>
<dbReference type="InterPro" id="IPR050386">
    <property type="entry name" value="Glycosyl_hydrolase_5"/>
</dbReference>
<evidence type="ECO:0000256" key="8">
    <source>
        <dbReference type="ARBA" id="ARBA00023136"/>
    </source>
</evidence>
<sequence>MSNTNPQKYDALPLTEEAPSNSLYNAPPSPGPGSRYDTPLSSTQALPSDIPAGAAQPRFMGPAAMGDGAPGFSRDSFASHGYPSERGSEYNDSVYALNADPNTRSSTYRDDPSSPGYGVPMAEMGSSNSGSNRFMEEKRSTYAAAQPRSKRRKFIIIGAIIAALLAVAIALAVYFTVGKKDSNSDGDSDSDSSNTGGNNNGGGSNGGRPVNYVKTGGDGSEITMEDGTKFTYNNTFGGHWYWDANDPLNNNAQAQEWTSPLNTSFKYGVERIRGVNLGGWLNTEPFIVPALYEKYLTNANPPIDEWTLTVAMAEDTGPGGGLEQMEEHYKTFITEQDFAQIAAAGLNWIRLPIGWWAIEVREGEPFLPRVSWTYFLKAIQWARKYGLRIQLDLHATPGSQNGWNHSGRFGTCAWLNGPMGYANGQRGLDYIRILAEFISQPQYSDVVCMFNILNEPLVIDDVNALQIGRESLRSFYVEAYKIIREISGIGEGKGPLILYHDGFLPRNSWPGFLTGADRIGLDSHPYLCFNNQQSPDQYSAYANVPCRDWAKSFNDTMTDFGLVTSGEWSNAVTDCGLFVNGVNLGTRYEGTYEGVTRVTGDCLEWTDYQNWSTAKKADILRFAMASMDAFGNYFFWTWRIGESLRTGKVESPQWSYKLGLQEGWMPLDPREADGICGSADAHSGLAPWQTGGTGAGDIPAASMDLYPWPPASIAHAGPPASLPSYTPTGTIVTLPHPTFATTSGDSVKVTATPDLGNGWAHSADRALMAVNPSGCDYLDPWMSSDAAVPALCTGAAAAKRDEPMATPAP</sequence>
<dbReference type="GO" id="GO:0005886">
    <property type="term" value="C:plasma membrane"/>
    <property type="evidence" value="ECO:0007669"/>
    <property type="project" value="UniProtKB-SubCell"/>
</dbReference>
<evidence type="ECO:0000256" key="6">
    <source>
        <dbReference type="ARBA" id="ARBA00022968"/>
    </source>
</evidence>